<dbReference type="GO" id="GO:0050567">
    <property type="term" value="F:glutaminyl-tRNA synthase (glutamine-hydrolyzing) activity"/>
    <property type="evidence" value="ECO:0007669"/>
    <property type="project" value="UniProtKB-UniRule"/>
</dbReference>
<dbReference type="PANTHER" id="PTHR15004">
    <property type="entry name" value="GLUTAMYL-TRNA(GLN) AMIDOTRANSFERASE SUBUNIT C, MITOCHONDRIAL"/>
    <property type="match status" value="1"/>
</dbReference>
<comment type="subunit">
    <text evidence="2 6">Heterotrimer of A, B and C subunits.</text>
</comment>
<dbReference type="Pfam" id="PF02686">
    <property type="entry name" value="GatC"/>
    <property type="match status" value="1"/>
</dbReference>
<evidence type="ECO:0000313" key="9">
    <source>
        <dbReference type="Proteomes" id="UP000051645"/>
    </source>
</evidence>
<dbReference type="RefSeq" id="WP_057771187.1">
    <property type="nucleotide sequence ID" value="NZ_JQAT01000010.1"/>
</dbReference>
<dbReference type="AlphaFoldDB" id="A0A0R2FRQ4"/>
<sequence>MIEKKQVEHVAELAKLSFSDAELDHFTSQLDEIMKMVDQLDEVDTTGVEPTTHVGDLVNVFRKDEAKPGTPRKELMENVPEEQDGLIKVPAIIDEGEDE</sequence>
<comment type="catalytic activity">
    <reaction evidence="5 6">
        <text>L-glutamyl-tRNA(Gln) + L-glutamine + ATP + H2O = L-glutaminyl-tRNA(Gln) + L-glutamate + ADP + phosphate + H(+)</text>
        <dbReference type="Rhea" id="RHEA:17521"/>
        <dbReference type="Rhea" id="RHEA-COMP:9681"/>
        <dbReference type="Rhea" id="RHEA-COMP:9684"/>
        <dbReference type="ChEBI" id="CHEBI:15377"/>
        <dbReference type="ChEBI" id="CHEBI:15378"/>
        <dbReference type="ChEBI" id="CHEBI:29985"/>
        <dbReference type="ChEBI" id="CHEBI:30616"/>
        <dbReference type="ChEBI" id="CHEBI:43474"/>
        <dbReference type="ChEBI" id="CHEBI:58359"/>
        <dbReference type="ChEBI" id="CHEBI:78520"/>
        <dbReference type="ChEBI" id="CHEBI:78521"/>
        <dbReference type="ChEBI" id="CHEBI:456216"/>
    </reaction>
</comment>
<reference evidence="9 10" key="1">
    <citation type="journal article" date="2015" name="Genome Announc.">
        <title>Expanding the biotechnology potential of lactobacilli through comparative genomics of 213 strains and associated genera.</title>
        <authorList>
            <person name="Sun Z."/>
            <person name="Harris H.M."/>
            <person name="McCann A."/>
            <person name="Guo C."/>
            <person name="Argimon S."/>
            <person name="Zhang W."/>
            <person name="Yang X."/>
            <person name="Jeffery I.B."/>
            <person name="Cooney J.C."/>
            <person name="Kagawa T.F."/>
            <person name="Liu W."/>
            <person name="Song Y."/>
            <person name="Salvetti E."/>
            <person name="Wrobel A."/>
            <person name="Rasinkangas P."/>
            <person name="Parkhill J."/>
            <person name="Rea M.C."/>
            <person name="O'Sullivan O."/>
            <person name="Ritari J."/>
            <person name="Douillard F.P."/>
            <person name="Paul Ross R."/>
            <person name="Yang R."/>
            <person name="Briner A.E."/>
            <person name="Felis G.E."/>
            <person name="de Vos W.M."/>
            <person name="Barrangou R."/>
            <person name="Klaenhammer T.R."/>
            <person name="Caufield P.W."/>
            <person name="Cui Y."/>
            <person name="Zhang H."/>
            <person name="O'Toole P.W."/>
        </authorList>
    </citation>
    <scope>NUCLEOTIDE SEQUENCE [LARGE SCALE GENOMIC DNA]</scope>
    <source>
        <strain evidence="7 10">ATCC BAA-66</strain>
        <strain evidence="8 9">DSM 13344</strain>
    </source>
</reference>
<keyword evidence="6" id="KW-0648">Protein biosynthesis</keyword>
<dbReference type="EMBL" id="JQAT01000010">
    <property type="protein sequence ID" value="KRN27268.1"/>
    <property type="molecule type" value="Genomic_DNA"/>
</dbReference>
<dbReference type="InterPro" id="IPR003837">
    <property type="entry name" value="GatC"/>
</dbReference>
<dbReference type="EMBL" id="JQAZ01000010">
    <property type="protein sequence ID" value="KRN29949.1"/>
    <property type="molecule type" value="Genomic_DNA"/>
</dbReference>
<comment type="similarity">
    <text evidence="1 6">Belongs to the GatC family.</text>
</comment>
<keyword evidence="6" id="KW-0436">Ligase</keyword>
<comment type="caution">
    <text evidence="7">The sequence shown here is derived from an EMBL/GenBank/DDBJ whole genome shotgun (WGS) entry which is preliminary data.</text>
</comment>
<dbReference type="Proteomes" id="UP000051645">
    <property type="component" value="Unassembled WGS sequence"/>
</dbReference>
<protein>
    <recommendedName>
        <fullName evidence="6">Aspartyl/glutamyl-tRNA(Asn/Gln) amidotransferase subunit C</fullName>
        <shortName evidence="6">Asp/Glu-ADT subunit C</shortName>
        <ecNumber evidence="6">6.3.5.-</ecNumber>
    </recommendedName>
</protein>
<evidence type="ECO:0000313" key="10">
    <source>
        <dbReference type="Proteomes" id="UP000051751"/>
    </source>
</evidence>
<accession>A0A0R2FRQ4</accession>
<evidence type="ECO:0000256" key="1">
    <source>
        <dbReference type="ARBA" id="ARBA00010757"/>
    </source>
</evidence>
<evidence type="ECO:0000256" key="4">
    <source>
        <dbReference type="ARBA" id="ARBA00047380"/>
    </source>
</evidence>
<keyword evidence="6" id="KW-0547">Nucleotide-binding</keyword>
<dbReference type="OrthoDB" id="9813938at2"/>
<organism evidence="7 10">
    <name type="scientific">Lactobacillus selangorensis</name>
    <dbReference type="NCBI Taxonomy" id="81857"/>
    <lineage>
        <taxon>Bacteria</taxon>
        <taxon>Bacillati</taxon>
        <taxon>Bacillota</taxon>
        <taxon>Bacilli</taxon>
        <taxon>Lactobacillales</taxon>
        <taxon>Lactobacillaceae</taxon>
        <taxon>Lactobacillus</taxon>
    </lineage>
</organism>
<comment type="catalytic activity">
    <reaction evidence="4 6">
        <text>L-aspartyl-tRNA(Asn) + L-glutamine + ATP + H2O = L-asparaginyl-tRNA(Asn) + L-glutamate + ADP + phosphate + 2 H(+)</text>
        <dbReference type="Rhea" id="RHEA:14513"/>
        <dbReference type="Rhea" id="RHEA-COMP:9674"/>
        <dbReference type="Rhea" id="RHEA-COMP:9677"/>
        <dbReference type="ChEBI" id="CHEBI:15377"/>
        <dbReference type="ChEBI" id="CHEBI:15378"/>
        <dbReference type="ChEBI" id="CHEBI:29985"/>
        <dbReference type="ChEBI" id="CHEBI:30616"/>
        <dbReference type="ChEBI" id="CHEBI:43474"/>
        <dbReference type="ChEBI" id="CHEBI:58359"/>
        <dbReference type="ChEBI" id="CHEBI:78515"/>
        <dbReference type="ChEBI" id="CHEBI:78516"/>
        <dbReference type="ChEBI" id="CHEBI:456216"/>
    </reaction>
</comment>
<evidence type="ECO:0000256" key="2">
    <source>
        <dbReference type="ARBA" id="ARBA00011123"/>
    </source>
</evidence>
<dbReference type="NCBIfam" id="TIGR00135">
    <property type="entry name" value="gatC"/>
    <property type="match status" value="1"/>
</dbReference>
<keyword evidence="6" id="KW-0067">ATP-binding</keyword>
<dbReference type="HAMAP" id="MF_00122">
    <property type="entry name" value="GatC"/>
    <property type="match status" value="1"/>
</dbReference>
<dbReference type="GO" id="GO:0070681">
    <property type="term" value="P:glutaminyl-tRNAGln biosynthesis via transamidation"/>
    <property type="evidence" value="ECO:0007669"/>
    <property type="project" value="TreeGrafter"/>
</dbReference>
<comment type="function">
    <text evidence="3 6">Allows the formation of correctly charged Asn-tRNA(Asn) or Gln-tRNA(Gln) through the transamidation of misacylated Asp-tRNA(Asn) or Glu-tRNA(Gln) in organisms which lack either or both of asparaginyl-tRNA or glutaminyl-tRNA synthetases. The reaction takes place in the presence of glutamine and ATP through an activated phospho-Asp-tRNA(Asn) or phospho-Glu-tRNA(Gln).</text>
</comment>
<dbReference type="PATRIC" id="fig|81857.3.peg.677"/>
<dbReference type="GO" id="GO:0006412">
    <property type="term" value="P:translation"/>
    <property type="evidence" value="ECO:0007669"/>
    <property type="project" value="UniProtKB-UniRule"/>
</dbReference>
<dbReference type="GO" id="GO:0005524">
    <property type="term" value="F:ATP binding"/>
    <property type="evidence" value="ECO:0007669"/>
    <property type="project" value="UniProtKB-KW"/>
</dbReference>
<dbReference type="GO" id="GO:0006450">
    <property type="term" value="P:regulation of translational fidelity"/>
    <property type="evidence" value="ECO:0007669"/>
    <property type="project" value="InterPro"/>
</dbReference>
<dbReference type="Gene3D" id="1.10.20.60">
    <property type="entry name" value="Glu-tRNAGln amidotransferase C subunit, N-terminal domain"/>
    <property type="match status" value="1"/>
</dbReference>
<dbReference type="InterPro" id="IPR036113">
    <property type="entry name" value="Asp/Glu-ADT_sf_sub_c"/>
</dbReference>
<proteinExistence type="inferred from homology"/>
<evidence type="ECO:0000256" key="5">
    <source>
        <dbReference type="ARBA" id="ARBA00047913"/>
    </source>
</evidence>
<name>A0A0R2FRQ4_9LACO</name>
<evidence type="ECO:0000256" key="3">
    <source>
        <dbReference type="ARBA" id="ARBA00024799"/>
    </source>
</evidence>
<dbReference type="PANTHER" id="PTHR15004:SF0">
    <property type="entry name" value="GLUTAMYL-TRNA(GLN) AMIDOTRANSFERASE SUBUNIT C, MITOCHONDRIAL"/>
    <property type="match status" value="1"/>
</dbReference>
<dbReference type="STRING" id="81857.IV38_GL000673"/>
<dbReference type="Proteomes" id="UP000051751">
    <property type="component" value="Unassembled WGS sequence"/>
</dbReference>
<evidence type="ECO:0000313" key="7">
    <source>
        <dbReference type="EMBL" id="KRN27268.1"/>
    </source>
</evidence>
<evidence type="ECO:0000313" key="8">
    <source>
        <dbReference type="EMBL" id="KRN29949.1"/>
    </source>
</evidence>
<dbReference type="EC" id="6.3.5.-" evidence="6"/>
<evidence type="ECO:0000256" key="6">
    <source>
        <dbReference type="HAMAP-Rule" id="MF_00122"/>
    </source>
</evidence>
<gene>
    <name evidence="6" type="primary">gatC</name>
    <name evidence="7" type="ORF">IV38_GL000673</name>
    <name evidence="8" type="ORF">IV40_GL000548</name>
</gene>
<dbReference type="SUPFAM" id="SSF141000">
    <property type="entry name" value="Glu-tRNAGln amidotransferase C subunit"/>
    <property type="match status" value="1"/>
</dbReference>
<keyword evidence="9" id="KW-1185">Reference proteome</keyword>